<organism evidence="3 4">
    <name type="scientific">Phenylobacterium deserti</name>
    <dbReference type="NCBI Taxonomy" id="1914756"/>
    <lineage>
        <taxon>Bacteria</taxon>
        <taxon>Pseudomonadati</taxon>
        <taxon>Pseudomonadota</taxon>
        <taxon>Alphaproteobacteria</taxon>
        <taxon>Caulobacterales</taxon>
        <taxon>Caulobacteraceae</taxon>
        <taxon>Phenylobacterium</taxon>
    </lineage>
</organism>
<accession>A0A328AST2</accession>
<gene>
    <name evidence="3" type="ORF">DJ018_06995</name>
</gene>
<evidence type="ECO:0000313" key="3">
    <source>
        <dbReference type="EMBL" id="RAK57667.1"/>
    </source>
</evidence>
<evidence type="ECO:0000256" key="1">
    <source>
        <dbReference type="SAM" id="MobiDB-lite"/>
    </source>
</evidence>
<reference evidence="4" key="1">
    <citation type="submission" date="2018-05" db="EMBL/GenBank/DDBJ databases">
        <authorList>
            <person name="Li X."/>
        </authorList>
    </citation>
    <scope>NUCLEOTIDE SEQUENCE [LARGE SCALE GENOMIC DNA]</scope>
    <source>
        <strain evidence="4">YIM 73061</strain>
    </source>
</reference>
<keyword evidence="2" id="KW-0812">Transmembrane</keyword>
<dbReference type="EMBL" id="QFYR01000001">
    <property type="protein sequence ID" value="RAK57667.1"/>
    <property type="molecule type" value="Genomic_DNA"/>
</dbReference>
<dbReference type="AlphaFoldDB" id="A0A328AST2"/>
<dbReference type="Proteomes" id="UP000249725">
    <property type="component" value="Unassembled WGS sequence"/>
</dbReference>
<keyword evidence="2" id="KW-0472">Membrane</keyword>
<evidence type="ECO:0000256" key="2">
    <source>
        <dbReference type="SAM" id="Phobius"/>
    </source>
</evidence>
<keyword evidence="4" id="KW-1185">Reference proteome</keyword>
<dbReference type="OrthoDB" id="7306245at2"/>
<protein>
    <submittedName>
        <fullName evidence="3">Uncharacterized protein</fullName>
    </submittedName>
</protein>
<name>A0A328AST2_9CAUL</name>
<feature type="compositionally biased region" description="Basic and acidic residues" evidence="1">
    <location>
        <begin position="1"/>
        <end position="12"/>
    </location>
</feature>
<proteinExistence type="predicted"/>
<evidence type="ECO:0000313" key="4">
    <source>
        <dbReference type="Proteomes" id="UP000249725"/>
    </source>
</evidence>
<comment type="caution">
    <text evidence="3">The sequence shown here is derived from an EMBL/GenBank/DDBJ whole genome shotgun (WGS) entry which is preliminary data.</text>
</comment>
<sequence>MTDQHNTGDERQGATAAQLKRDYEAGRTGAKVGGLDPGASPLGTDTEAGGTQLDPQLLAEARALETAGPDSRGAKANAATPELQPNAKMGPQRNLVLAGLVGVVAAAGLAALLFVAL</sequence>
<feature type="region of interest" description="Disordered" evidence="1">
    <location>
        <begin position="1"/>
        <end position="88"/>
    </location>
</feature>
<dbReference type="RefSeq" id="WP_111514118.1">
    <property type="nucleotide sequence ID" value="NZ_QFYR01000001.1"/>
</dbReference>
<keyword evidence="2" id="KW-1133">Transmembrane helix</keyword>
<feature type="transmembrane region" description="Helical" evidence="2">
    <location>
        <begin position="95"/>
        <end position="116"/>
    </location>
</feature>